<reference evidence="8 9" key="1">
    <citation type="submission" date="2020-02" db="EMBL/GenBank/DDBJ databases">
        <title>Draft genome sequence of two Spirosoma agri KCTC 52727 and Spirosoma terrae KCTC 52035.</title>
        <authorList>
            <person name="Rojas J."/>
            <person name="Ambika Manirajan B."/>
            <person name="Suarez C."/>
            <person name="Ratering S."/>
            <person name="Schnell S."/>
        </authorList>
    </citation>
    <scope>NUCLEOTIDE SEQUENCE [LARGE SCALE GENOMIC DNA]</scope>
    <source>
        <strain evidence="8 9">KCTC 52035</strain>
    </source>
</reference>
<dbReference type="EMBL" id="JAAFZH010000005">
    <property type="protein sequence ID" value="NDU95854.1"/>
    <property type="molecule type" value="Genomic_DNA"/>
</dbReference>
<comment type="similarity">
    <text evidence="2">Belongs to the asparagine synthetase family.</text>
</comment>
<feature type="domain" description="Glutamine amidotransferase type-2" evidence="7">
    <location>
        <begin position="1"/>
        <end position="185"/>
    </location>
</feature>
<dbReference type="InterPro" id="IPR001962">
    <property type="entry name" value="Asn_synthase"/>
</dbReference>
<dbReference type="AlphaFoldDB" id="A0A6L9L5X8"/>
<proteinExistence type="inferred from homology"/>
<evidence type="ECO:0000259" key="7">
    <source>
        <dbReference type="PROSITE" id="PS51278"/>
    </source>
</evidence>
<comment type="catalytic activity">
    <reaction evidence="6">
        <text>L-aspartate + L-glutamine + ATP + H2O = L-asparagine + L-glutamate + AMP + diphosphate + H(+)</text>
        <dbReference type="Rhea" id="RHEA:12228"/>
        <dbReference type="ChEBI" id="CHEBI:15377"/>
        <dbReference type="ChEBI" id="CHEBI:15378"/>
        <dbReference type="ChEBI" id="CHEBI:29985"/>
        <dbReference type="ChEBI" id="CHEBI:29991"/>
        <dbReference type="ChEBI" id="CHEBI:30616"/>
        <dbReference type="ChEBI" id="CHEBI:33019"/>
        <dbReference type="ChEBI" id="CHEBI:58048"/>
        <dbReference type="ChEBI" id="CHEBI:58359"/>
        <dbReference type="ChEBI" id="CHEBI:456215"/>
        <dbReference type="EC" id="6.3.5.4"/>
    </reaction>
</comment>
<evidence type="ECO:0000313" key="8">
    <source>
        <dbReference type="EMBL" id="NDU95854.1"/>
    </source>
</evidence>
<dbReference type="SUPFAM" id="SSF56235">
    <property type="entry name" value="N-terminal nucleophile aminohydrolases (Ntn hydrolases)"/>
    <property type="match status" value="1"/>
</dbReference>
<accession>A0A6L9L5X8</accession>
<keyword evidence="5" id="KW-0067">ATP-binding</keyword>
<dbReference type="EC" id="6.3.5.4" evidence="3"/>
<dbReference type="Pfam" id="PF13537">
    <property type="entry name" value="GATase_7"/>
    <property type="match status" value="1"/>
</dbReference>
<dbReference type="GO" id="GO:0004066">
    <property type="term" value="F:asparagine synthase (glutamine-hydrolyzing) activity"/>
    <property type="evidence" value="ECO:0007669"/>
    <property type="project" value="UniProtKB-EC"/>
</dbReference>
<dbReference type="SUPFAM" id="SSF52402">
    <property type="entry name" value="Adenine nucleotide alpha hydrolases-like"/>
    <property type="match status" value="1"/>
</dbReference>
<evidence type="ECO:0000256" key="6">
    <source>
        <dbReference type="ARBA" id="ARBA00048741"/>
    </source>
</evidence>
<protein>
    <recommendedName>
        <fullName evidence="3">asparagine synthase (glutamine-hydrolyzing)</fullName>
        <ecNumber evidence="3">6.3.5.4</ecNumber>
    </recommendedName>
</protein>
<evidence type="ECO:0000256" key="5">
    <source>
        <dbReference type="ARBA" id="ARBA00022840"/>
    </source>
</evidence>
<dbReference type="GO" id="GO:0005524">
    <property type="term" value="F:ATP binding"/>
    <property type="evidence" value="ECO:0007669"/>
    <property type="project" value="UniProtKB-KW"/>
</dbReference>
<evidence type="ECO:0000313" key="9">
    <source>
        <dbReference type="Proteomes" id="UP000474175"/>
    </source>
</evidence>
<comment type="caution">
    <text evidence="8">The sequence shown here is derived from an EMBL/GenBank/DDBJ whole genome shotgun (WGS) entry which is preliminary data.</text>
</comment>
<dbReference type="InterPro" id="IPR014729">
    <property type="entry name" value="Rossmann-like_a/b/a_fold"/>
</dbReference>
<comment type="pathway">
    <text evidence="1">Amino-acid biosynthesis; L-asparagine biosynthesis; L-asparagine from L-aspartate (L-Gln route): step 1/1.</text>
</comment>
<dbReference type="PIRSF" id="PIRSF001589">
    <property type="entry name" value="Asn_synthetase_glu-h"/>
    <property type="match status" value="1"/>
</dbReference>
<keyword evidence="4" id="KW-0547">Nucleotide-binding</keyword>
<dbReference type="Proteomes" id="UP000474175">
    <property type="component" value="Unassembled WGS sequence"/>
</dbReference>
<dbReference type="Gene3D" id="3.60.20.10">
    <property type="entry name" value="Glutamine Phosphoribosylpyrophosphate, subunit 1, domain 1"/>
    <property type="match status" value="1"/>
</dbReference>
<name>A0A6L9L5X8_9BACT</name>
<dbReference type="Pfam" id="PF00733">
    <property type="entry name" value="Asn_synthase"/>
    <property type="match status" value="1"/>
</dbReference>
<dbReference type="InterPro" id="IPR029055">
    <property type="entry name" value="Ntn_hydrolases_N"/>
</dbReference>
<dbReference type="Gene3D" id="3.40.50.620">
    <property type="entry name" value="HUPs"/>
    <property type="match status" value="1"/>
</dbReference>
<dbReference type="PROSITE" id="PS51278">
    <property type="entry name" value="GATASE_TYPE_2"/>
    <property type="match status" value="1"/>
</dbReference>
<dbReference type="RefSeq" id="WP_163948772.1">
    <property type="nucleotide sequence ID" value="NZ_JAAFZH010000005.1"/>
</dbReference>
<dbReference type="InterPro" id="IPR017932">
    <property type="entry name" value="GATase_2_dom"/>
</dbReference>
<sequence length="647" mass="73981">MSGIAGIIRFDGRPITSIDVETMASLLKHRGQPIITSLSNATLITFNGKQEVDEDHHKVAVADADLFEKTIANPFIEASLQDTFNSLHADFAAVVYDNQQQALTCVRDPMGVKPLYYTFSPGRFFAFASEIKVLLALNDVDCQPNYRKFREYLTWPTSYVHYSEETFYEGIYSVLPGHYLQATNQSLTVEPYWDIDLDRFAGLKTASNYHDTFQQLFSHAVNVRMSEKKIIGSHLSGGLDSSSVSSMAQHLLKQQQRPSVHTFNIDSGLASTDESQYVQAVVNKHQTLHQTVRPLTDVLGSVTEITQQFDRPEQFIIPSSFHVCVSQAAQQIGCDTILTGHDGDSVITAGFDYLNELIEQADWQTLKEADRQFVSHKGRTLSNMSPKWKQLSDDERYQKHILSLVIPSLKKTIKEKSIGEVLSTFQNQKKYLEISNASLVAYIKKWAQQKWIHRAWIDTVLSDDFKQKYTLSNQRSTYQLSQNITKAHHVSVSHIVNINNVICNEQLNHIGAYHGHQYSFPFFDKRIIELGVATPLKVRFDEGRGRGLIRHGLQSFLPSEVYTRLSKTNFVEYSHVTAQQLYEATQEILLKTNNPVWDMVDRKAFQKTTDFVFSEKMPTKKKMRYNWLLSRVIYSSIWFDLLATKKK</sequence>
<dbReference type="PANTHER" id="PTHR43284:SF1">
    <property type="entry name" value="ASPARAGINE SYNTHETASE"/>
    <property type="match status" value="1"/>
</dbReference>
<dbReference type="PANTHER" id="PTHR43284">
    <property type="entry name" value="ASPARAGINE SYNTHETASE (GLUTAMINE-HYDROLYZING)"/>
    <property type="match status" value="1"/>
</dbReference>
<dbReference type="GO" id="GO:0006529">
    <property type="term" value="P:asparagine biosynthetic process"/>
    <property type="evidence" value="ECO:0007669"/>
    <property type="project" value="InterPro"/>
</dbReference>
<keyword evidence="9" id="KW-1185">Reference proteome</keyword>
<evidence type="ECO:0000256" key="3">
    <source>
        <dbReference type="ARBA" id="ARBA00012737"/>
    </source>
</evidence>
<organism evidence="8 9">
    <name type="scientific">Spirosoma terrae</name>
    <dbReference type="NCBI Taxonomy" id="1968276"/>
    <lineage>
        <taxon>Bacteria</taxon>
        <taxon>Pseudomonadati</taxon>
        <taxon>Bacteroidota</taxon>
        <taxon>Cytophagia</taxon>
        <taxon>Cytophagales</taxon>
        <taxon>Cytophagaceae</taxon>
        <taxon>Spirosoma</taxon>
    </lineage>
</organism>
<evidence type="ECO:0000256" key="4">
    <source>
        <dbReference type="ARBA" id="ARBA00022741"/>
    </source>
</evidence>
<gene>
    <name evidence="8" type="ORF">GK108_13305</name>
</gene>
<evidence type="ECO:0000256" key="2">
    <source>
        <dbReference type="ARBA" id="ARBA00005752"/>
    </source>
</evidence>
<dbReference type="InterPro" id="IPR006426">
    <property type="entry name" value="Asn_synth_AEB"/>
</dbReference>
<evidence type="ECO:0000256" key="1">
    <source>
        <dbReference type="ARBA" id="ARBA00005187"/>
    </source>
</evidence>
<dbReference type="InterPro" id="IPR051786">
    <property type="entry name" value="ASN_synthetase/amidase"/>
</dbReference>